<evidence type="ECO:0000256" key="1">
    <source>
        <dbReference type="ARBA" id="ARBA00003273"/>
    </source>
</evidence>
<feature type="transmembrane region" description="Helical" evidence="9">
    <location>
        <begin position="413"/>
        <end position="434"/>
    </location>
</feature>
<feature type="domain" description="Peptidase M28" evidence="10">
    <location>
        <begin position="107"/>
        <end position="298"/>
    </location>
</feature>
<evidence type="ECO:0000256" key="7">
    <source>
        <dbReference type="ARBA" id="ARBA00023180"/>
    </source>
</evidence>
<comment type="similarity">
    <text evidence="3">Belongs to the peptidase M28 family.</text>
</comment>
<dbReference type="SUPFAM" id="SSF53187">
    <property type="entry name" value="Zn-dependent exopeptidases"/>
    <property type="match status" value="1"/>
</dbReference>
<dbReference type="Pfam" id="PF04389">
    <property type="entry name" value="Peptidase_M28"/>
    <property type="match status" value="1"/>
</dbReference>
<evidence type="ECO:0000256" key="2">
    <source>
        <dbReference type="ARBA" id="ARBA00004128"/>
    </source>
</evidence>
<dbReference type="PANTHER" id="PTHR12147:SF58">
    <property type="entry name" value="VACUOLAR MEMBRANE PROTEASE"/>
    <property type="match status" value="1"/>
</dbReference>
<organism evidence="11 12">
    <name type="scientific">Brevundimonas goettingensis</name>
    <dbReference type="NCBI Taxonomy" id="2774190"/>
    <lineage>
        <taxon>Bacteria</taxon>
        <taxon>Pseudomonadati</taxon>
        <taxon>Pseudomonadota</taxon>
        <taxon>Alphaproteobacteria</taxon>
        <taxon>Caulobacterales</taxon>
        <taxon>Caulobacteraceae</taxon>
        <taxon>Brevundimonas</taxon>
    </lineage>
</organism>
<dbReference type="InterPro" id="IPR007484">
    <property type="entry name" value="Peptidase_M28"/>
</dbReference>
<comment type="function">
    <text evidence="1">May be involved in vacuolar sorting and osmoregulation.</text>
</comment>
<dbReference type="InterPro" id="IPR045175">
    <property type="entry name" value="M28_fam"/>
</dbReference>
<dbReference type="KEGG" id="bgoe:IFJ75_00995"/>
<evidence type="ECO:0000259" key="10">
    <source>
        <dbReference type="Pfam" id="PF04389"/>
    </source>
</evidence>
<feature type="transmembrane region" description="Helical" evidence="9">
    <location>
        <begin position="595"/>
        <end position="615"/>
    </location>
</feature>
<feature type="transmembrane region" description="Helical" evidence="9">
    <location>
        <begin position="372"/>
        <end position="393"/>
    </location>
</feature>
<dbReference type="Gene3D" id="3.40.630.10">
    <property type="entry name" value="Zn peptidases"/>
    <property type="match status" value="1"/>
</dbReference>
<reference evidence="11" key="1">
    <citation type="submission" date="2020-09" db="EMBL/GenBank/DDBJ databases">
        <title>Brevundimonas sp. LVF2 isolated from a puddle in Goettingen, Germany.</title>
        <authorList>
            <person name="Friedrich I."/>
            <person name="Klassen A."/>
            <person name="Hannes N."/>
            <person name="Schneider D."/>
            <person name="Hertel R."/>
            <person name="Daniel R."/>
        </authorList>
    </citation>
    <scope>NUCLEOTIDE SEQUENCE</scope>
    <source>
        <strain evidence="11">LVF2</strain>
    </source>
</reference>
<dbReference type="RefSeq" id="WP_207870724.1">
    <property type="nucleotide sequence ID" value="NZ_CP062222.1"/>
</dbReference>
<evidence type="ECO:0000313" key="12">
    <source>
        <dbReference type="Proteomes" id="UP000663918"/>
    </source>
</evidence>
<feature type="transmembrane region" description="Helical" evidence="9">
    <location>
        <begin position="486"/>
        <end position="506"/>
    </location>
</feature>
<keyword evidence="9" id="KW-0472">Membrane</keyword>
<dbReference type="PANTHER" id="PTHR12147">
    <property type="entry name" value="METALLOPEPTIDASE M28 FAMILY MEMBER"/>
    <property type="match status" value="1"/>
</dbReference>
<name>A0A975C0L3_9CAUL</name>
<evidence type="ECO:0000256" key="4">
    <source>
        <dbReference type="ARBA" id="ARBA00017435"/>
    </source>
</evidence>
<feature type="transmembrane region" description="Helical" evidence="9">
    <location>
        <begin position="541"/>
        <end position="563"/>
    </location>
</feature>
<evidence type="ECO:0000256" key="5">
    <source>
        <dbReference type="ARBA" id="ARBA00022554"/>
    </source>
</evidence>
<keyword evidence="9" id="KW-0812">Transmembrane</keyword>
<evidence type="ECO:0000313" key="11">
    <source>
        <dbReference type="EMBL" id="QTC91546.1"/>
    </source>
</evidence>
<dbReference type="EMBL" id="CP062222">
    <property type="protein sequence ID" value="QTC91546.1"/>
    <property type="molecule type" value="Genomic_DNA"/>
</dbReference>
<accession>A0A975C0L3</accession>
<keyword evidence="12" id="KW-1185">Reference proteome</keyword>
<sequence length="629" mass="64177">MRLALLLGSLALALFIGVIALQTPSPRGPETPATAFSTARAMTDVRIIAAKPHPLGTPEHEAVRGYLFGRMTALGLSPSLHAGPLEDFAKARLTKWGLDPSKPAISLVGVLPGRDPTKPAVVLMAHYDSVAKSPGAADDTAGVAAILEAVRAIKARGLADRDLIVLLTDGEELGLDGARNFFTTHPLRDRVGAIVNLEARGGGGRAMMFETGPGNRQTIDLFTRAAARADGGATSNSLAVLIYSLMPNGTDFTVPRKQGLPGINLAFIGRPAQYHSPTSTPDALDQGSVQHIGSQALEAADALLRAPALPARGESRVYADVLDHLIVAHAPATGWILIGLTAALFLFAVWGGRHAASQVAGGLTVADIGRGLLGGLWFLTTCLVLAQAVRLLAGPIASRVTSADTYYVLLRRLPWIEGGVALTVLAVALAALAGRDVVGRRVLAGLVVGAALLATVMGGFIPVLIGAAVIAAGLSLWSQAAPRSVWGGWLGLILLIGLLGAGAQAVAPEAAFLLTWPALAAAAAAALSAAIGARLVSKASLIPAAVVTVVGGGWIASLAHPIFLGIGMDLPGVLAPLGLLILMFVRPLAPPQVARALAGCAAACLIFACGVSMTARFAEPAEPPAASAG</sequence>
<keyword evidence="7" id="KW-0325">Glycoprotein</keyword>
<feature type="transmembrane region" description="Helical" evidence="9">
    <location>
        <begin position="332"/>
        <end position="351"/>
    </location>
</feature>
<keyword evidence="5" id="KW-0926">Vacuole</keyword>
<keyword evidence="6 9" id="KW-1133">Transmembrane helix</keyword>
<feature type="transmembrane region" description="Helical" evidence="9">
    <location>
        <begin position="513"/>
        <end position="535"/>
    </location>
</feature>
<proteinExistence type="inferred from homology"/>
<dbReference type="AlphaFoldDB" id="A0A975C0L3"/>
<dbReference type="GO" id="GO:0005774">
    <property type="term" value="C:vacuolar membrane"/>
    <property type="evidence" value="ECO:0007669"/>
    <property type="project" value="UniProtKB-SubCell"/>
</dbReference>
<evidence type="ECO:0000256" key="3">
    <source>
        <dbReference type="ARBA" id="ARBA00010918"/>
    </source>
</evidence>
<dbReference type="GO" id="GO:0006508">
    <property type="term" value="P:proteolysis"/>
    <property type="evidence" value="ECO:0007669"/>
    <property type="project" value="InterPro"/>
</dbReference>
<dbReference type="GO" id="GO:0008235">
    <property type="term" value="F:metalloexopeptidase activity"/>
    <property type="evidence" value="ECO:0007669"/>
    <property type="project" value="InterPro"/>
</dbReference>
<evidence type="ECO:0000256" key="9">
    <source>
        <dbReference type="SAM" id="Phobius"/>
    </source>
</evidence>
<evidence type="ECO:0000256" key="8">
    <source>
        <dbReference type="ARBA" id="ARBA00031512"/>
    </source>
</evidence>
<gene>
    <name evidence="11" type="ORF">IFJ75_00995</name>
</gene>
<comment type="subcellular location">
    <subcellularLocation>
        <location evidence="2">Vacuole membrane</location>
        <topology evidence="2">Multi-pass membrane protein</topology>
    </subcellularLocation>
</comment>
<dbReference type="Proteomes" id="UP000663918">
    <property type="component" value="Chromosome"/>
</dbReference>
<feature type="transmembrane region" description="Helical" evidence="9">
    <location>
        <begin position="570"/>
        <end position="589"/>
    </location>
</feature>
<evidence type="ECO:0000256" key="6">
    <source>
        <dbReference type="ARBA" id="ARBA00022989"/>
    </source>
</evidence>
<protein>
    <recommendedName>
        <fullName evidence="4">Vacuolar membrane protease</fullName>
    </recommendedName>
    <alternativeName>
        <fullName evidence="8">FXNA-related family protease 1</fullName>
    </alternativeName>
</protein>
<feature type="transmembrane region" description="Helical" evidence="9">
    <location>
        <begin position="446"/>
        <end position="474"/>
    </location>
</feature>